<reference evidence="1" key="1">
    <citation type="journal article" date="2021" name="Viruses">
        <title>Identification and Full Characterisation of Two Novel Crustacean Infecting Members of the Family Nudiviridae Provides Support for Two Subfamilies.</title>
        <authorList>
            <person name="Bateman K.S."/>
            <person name="Kerr R."/>
            <person name="Stentiford G.D."/>
            <person name="Bean T.P."/>
            <person name="Hooper C."/>
            <person name="Van Eynde B."/>
            <person name="Delbare D."/>
            <person name="Bojko J."/>
            <person name="Christiaens O."/>
            <person name="Taning C.N.T."/>
            <person name="Smagghe G."/>
            <person name="van Oers M.M."/>
            <person name="van Aerle R."/>
        </authorList>
    </citation>
    <scope>NUCLEOTIDE SEQUENCE</scope>
    <source>
        <strain evidence="1">AN1</strain>
    </source>
</reference>
<evidence type="ECO:0000313" key="2">
    <source>
        <dbReference type="Proteomes" id="UP000831195"/>
    </source>
</evidence>
<proteinExistence type="predicted"/>
<dbReference type="EMBL" id="MZ311577">
    <property type="protein sequence ID" value="UBZ25527.1"/>
    <property type="molecule type" value="Genomic_DNA"/>
</dbReference>
<protein>
    <submittedName>
        <fullName evidence="1">Uncharacterized protein</fullName>
    </submittedName>
</protein>
<evidence type="ECO:0000313" key="1">
    <source>
        <dbReference type="EMBL" id="UBZ25527.1"/>
    </source>
</evidence>
<dbReference type="PANTHER" id="PTHR38566">
    <property type="entry name" value="RNA_LIG_T4_1 DOMAIN-CONTAINING PROTEIN"/>
    <property type="match status" value="1"/>
</dbReference>
<organism evidence="1 2">
    <name type="scientific">Crangon crangon nudivirus</name>
    <dbReference type="NCBI Taxonomy" id="2880838"/>
    <lineage>
        <taxon>Viruses</taxon>
        <taxon>Viruses incertae sedis</taxon>
        <taxon>Naldaviricetes</taxon>
        <taxon>Lefavirales</taxon>
        <taxon>Nudiviridae</taxon>
        <taxon>Gammanudivirus</taxon>
        <taxon>Gammanudivirus cracrangonis</taxon>
    </lineage>
</organism>
<keyword evidence="2" id="KW-1185">Reference proteome</keyword>
<name>A0AAE9BZ10_9VIRU</name>
<sequence length="427" mass="49091">MAKLLDNILDPSECAAVQALCLKIDSAEDLDLQTEILDWLNNGTIYIVQNPIPEHIIPGATLENVLIRTDKRNTIDTQYARTPELQRSIPRGLCLLNRPGAFTDTVIYANRKFNGPWDILENARYLHTPVPESEAATFFGNFFLEEANNVTSIILSEKMDGDPAQFSVRYINNKYCITIGTHNNHIMICDKSDIAYYTAPRFLLAKQVAHQLMSQLEKLPPPLLEDLLKFLINTRATVTCQYMNPKFQHVVDIHKPAQLIVVALTCRLTNSLLALPTALTYKIFTHFGFNVPNYTTTTPLDLTPLLDHNRSLINTEGVVAYYQTKDNRTIGITKEKTYWYMYHRIIKGRLASFTFNNNNIKYDKTLKQYLRIAITKARAWCDFPNFILPDIDKYIDGIVAYLIDNPTQIRTVRNYPQLRRNYEETLM</sequence>
<gene>
    <name evidence="1" type="ORF">CcNV_043</name>
</gene>
<dbReference type="Proteomes" id="UP000831195">
    <property type="component" value="Segment"/>
</dbReference>
<dbReference type="PANTHER" id="PTHR38566:SF1">
    <property type="entry name" value="CHROMOSOME UNDETERMINED SCAFFOLD_18, WHOLE GENOME SHOTGUN SEQUENCE"/>
    <property type="match status" value="1"/>
</dbReference>
<accession>A0AAE9BZ10</accession>